<dbReference type="GO" id="GO:0046872">
    <property type="term" value="F:metal ion binding"/>
    <property type="evidence" value="ECO:0007669"/>
    <property type="project" value="UniProtKB-KW"/>
</dbReference>
<comment type="cofactor">
    <cofactor evidence="2">
        <name>Mg(2+)</name>
        <dbReference type="ChEBI" id="CHEBI:18420"/>
    </cofactor>
    <text evidence="2">Binds 1 Mg(2+) ion per subunit.</text>
</comment>
<dbReference type="SUPFAM" id="SSF51604">
    <property type="entry name" value="Enolase C-terminal domain-like"/>
    <property type="match status" value="1"/>
</dbReference>
<dbReference type="PANTHER" id="PTHR48080:SF5">
    <property type="entry name" value="D(-)-TARTRATE DEHYDRATASE"/>
    <property type="match status" value="1"/>
</dbReference>
<reference evidence="4 5" key="1">
    <citation type="submission" date="2019-10" db="EMBL/GenBank/DDBJ databases">
        <title>Paraburkholderia sp. isolated from nodules of Mimosa pudica from Brazilian Atlantic Forest soils.</title>
        <authorList>
            <person name="Paulitsch F."/>
            <person name="Hungria M."/>
            <person name="Dall'Agnol R."/>
        </authorList>
    </citation>
    <scope>NUCLEOTIDE SEQUENCE [LARGE SCALE GENOMIC DNA]</scope>
    <source>
        <strain evidence="4 5">CNPSo 3157</strain>
    </source>
</reference>
<dbReference type="SUPFAM" id="SSF54826">
    <property type="entry name" value="Enolase N-terminal domain-like"/>
    <property type="match status" value="1"/>
</dbReference>
<dbReference type="SFLD" id="SFLDG00179">
    <property type="entry name" value="mandelate_racemase"/>
    <property type="match status" value="1"/>
</dbReference>
<dbReference type="InterPro" id="IPR034611">
    <property type="entry name" value="D-tartrate_dehydratase"/>
</dbReference>
<feature type="active site" description="acceptor" evidence="1">
    <location>
        <position position="183"/>
    </location>
</feature>
<dbReference type="Pfam" id="PF13378">
    <property type="entry name" value="MR_MLE_C"/>
    <property type="match status" value="1"/>
</dbReference>
<evidence type="ECO:0000313" key="4">
    <source>
        <dbReference type="EMBL" id="MPW18268.1"/>
    </source>
</evidence>
<sequence>MRITAIREDSVPMEGNVANAYVNFSEHTISLVALQTDVIRNGKPVIGYAFDSIGRYAQGGILRDRMIPRLEAAAPESLLDASGRFFDAAKVLHAIMRNEKPGGHGDRAAAAAAIELAVWDLNAKLADEPAHVTIARHFQRAGKSDGVTVYAAGGYYYPGESVKRLQDEMRSYREMGYAAFKMKIGGAALKDDLSRIEAVLAVAGDGQRVAVDANGRFDLQTALDYAKAIAPYKLRWYEEIGDPLDYDLNRQVAEAYPGRIATGENLFSVQDVNNLTLFGGMRAGLDIFQMDPGLSYGLTEFAKMIDVMEKRGFSRRELHPHGGHLINLHIAAGLELGGCEAYPGVFQPFGGYPDGCGVGGGAVRPTDAPGFGLEEKDGLRPWLARLAD</sequence>
<proteinExistence type="predicted"/>
<organism evidence="4 5">
    <name type="scientific">Paraburkholderia franconis</name>
    <dbReference type="NCBI Taxonomy" id="2654983"/>
    <lineage>
        <taxon>Bacteria</taxon>
        <taxon>Pseudomonadati</taxon>
        <taxon>Pseudomonadota</taxon>
        <taxon>Betaproteobacteria</taxon>
        <taxon>Burkholderiales</taxon>
        <taxon>Burkholderiaceae</taxon>
        <taxon>Paraburkholderia</taxon>
    </lineage>
</organism>
<dbReference type="Gene3D" id="3.20.20.120">
    <property type="entry name" value="Enolase-like C-terminal domain"/>
    <property type="match status" value="1"/>
</dbReference>
<evidence type="ECO:0000259" key="3">
    <source>
        <dbReference type="SMART" id="SM00922"/>
    </source>
</evidence>
<feature type="binding site" evidence="2">
    <location>
        <position position="238"/>
    </location>
    <ligand>
        <name>Mg(2+)</name>
        <dbReference type="ChEBI" id="CHEBI:18420"/>
    </ligand>
</feature>
<comment type="caution">
    <text evidence="4">The sequence shown here is derived from an EMBL/GenBank/DDBJ whole genome shotgun (WGS) entry which is preliminary data.</text>
</comment>
<name>A0A7X1TGD3_9BURK</name>
<dbReference type="EMBL" id="WHNP01000012">
    <property type="protein sequence ID" value="MPW18268.1"/>
    <property type="molecule type" value="Genomic_DNA"/>
</dbReference>
<feature type="binding site" evidence="2">
    <location>
        <position position="212"/>
    </location>
    <ligand>
        <name>Mg(2+)</name>
        <dbReference type="ChEBI" id="CHEBI:18420"/>
    </ligand>
</feature>
<dbReference type="AlphaFoldDB" id="A0A7X1TGD3"/>
<dbReference type="Proteomes" id="UP000484381">
    <property type="component" value="Unassembled WGS sequence"/>
</dbReference>
<dbReference type="SFLD" id="SFLDF00118">
    <property type="entry name" value="D-tartrate_dehydratase"/>
    <property type="match status" value="1"/>
</dbReference>
<evidence type="ECO:0000256" key="2">
    <source>
        <dbReference type="PIRSR" id="PIRSR634611-3"/>
    </source>
</evidence>
<dbReference type="InterPro" id="IPR013342">
    <property type="entry name" value="Mandelate_racemase_C"/>
</dbReference>
<dbReference type="GO" id="GO:0047808">
    <property type="term" value="F:D(-)-tartrate dehydratase activity"/>
    <property type="evidence" value="ECO:0007669"/>
    <property type="project" value="InterPro"/>
</dbReference>
<dbReference type="InterPro" id="IPR034593">
    <property type="entry name" value="DgoD-like"/>
</dbReference>
<feature type="active site" description="Proton donor/acceptor" evidence="1">
    <location>
        <position position="321"/>
    </location>
</feature>
<feature type="binding site" evidence="2">
    <location>
        <position position="264"/>
    </location>
    <ligand>
        <name>Mg(2+)</name>
        <dbReference type="ChEBI" id="CHEBI:18420"/>
    </ligand>
</feature>
<dbReference type="InterPro" id="IPR036849">
    <property type="entry name" value="Enolase-like_C_sf"/>
</dbReference>
<keyword evidence="2" id="KW-0460">Magnesium</keyword>
<dbReference type="Gene3D" id="3.30.390.10">
    <property type="entry name" value="Enolase-like, N-terminal domain"/>
    <property type="match status" value="1"/>
</dbReference>
<keyword evidence="5" id="KW-1185">Reference proteome</keyword>
<dbReference type="SFLD" id="SFLDS00001">
    <property type="entry name" value="Enolase"/>
    <property type="match status" value="1"/>
</dbReference>
<evidence type="ECO:0000256" key="1">
    <source>
        <dbReference type="PIRSR" id="PIRSR634611-1"/>
    </source>
</evidence>
<keyword evidence="2" id="KW-0479">Metal-binding</keyword>
<dbReference type="RefSeq" id="WP_152759500.1">
    <property type="nucleotide sequence ID" value="NZ_WHNP01000012.1"/>
</dbReference>
<feature type="domain" description="Mandelate racemase/muconate lactonizing enzyme C-terminal" evidence="3">
    <location>
        <begin position="162"/>
        <end position="259"/>
    </location>
</feature>
<protein>
    <submittedName>
        <fullName evidence="4">Mandelate racemase</fullName>
    </submittedName>
</protein>
<dbReference type="CDD" id="cd03326">
    <property type="entry name" value="MR_like_1"/>
    <property type="match status" value="1"/>
</dbReference>
<dbReference type="SMART" id="SM00922">
    <property type="entry name" value="MR_MLE"/>
    <property type="match status" value="1"/>
</dbReference>
<dbReference type="PANTHER" id="PTHR48080">
    <property type="entry name" value="D-GALACTONATE DEHYDRATASE-RELATED"/>
    <property type="match status" value="1"/>
</dbReference>
<evidence type="ECO:0000313" key="5">
    <source>
        <dbReference type="Proteomes" id="UP000484381"/>
    </source>
</evidence>
<dbReference type="InterPro" id="IPR029017">
    <property type="entry name" value="Enolase-like_N"/>
</dbReference>
<accession>A0A7X1TGD3</accession>
<dbReference type="InterPro" id="IPR029065">
    <property type="entry name" value="Enolase_C-like"/>
</dbReference>
<gene>
    <name evidence="4" type="ORF">GCT13_15445</name>
</gene>